<evidence type="ECO:0000313" key="2">
    <source>
        <dbReference type="Proteomes" id="UP001060215"/>
    </source>
</evidence>
<name>A0ACC0I3K3_9ERIC</name>
<organism evidence="1 2">
    <name type="scientific">Camellia lanceoleosa</name>
    <dbReference type="NCBI Taxonomy" id="1840588"/>
    <lineage>
        <taxon>Eukaryota</taxon>
        <taxon>Viridiplantae</taxon>
        <taxon>Streptophyta</taxon>
        <taxon>Embryophyta</taxon>
        <taxon>Tracheophyta</taxon>
        <taxon>Spermatophyta</taxon>
        <taxon>Magnoliopsida</taxon>
        <taxon>eudicotyledons</taxon>
        <taxon>Gunneridae</taxon>
        <taxon>Pentapetalae</taxon>
        <taxon>asterids</taxon>
        <taxon>Ericales</taxon>
        <taxon>Theaceae</taxon>
        <taxon>Camellia</taxon>
    </lineage>
</organism>
<dbReference type="EMBL" id="CM045759">
    <property type="protein sequence ID" value="KAI8019823.1"/>
    <property type="molecule type" value="Genomic_DNA"/>
</dbReference>
<reference evidence="1 2" key="1">
    <citation type="journal article" date="2022" name="Plant J.">
        <title>Chromosome-level genome of Camellia lanceoleosa provides a valuable resource for understanding genome evolution and self-incompatibility.</title>
        <authorList>
            <person name="Gong W."/>
            <person name="Xiao S."/>
            <person name="Wang L."/>
            <person name="Liao Z."/>
            <person name="Chang Y."/>
            <person name="Mo W."/>
            <person name="Hu G."/>
            <person name="Li W."/>
            <person name="Zhao G."/>
            <person name="Zhu H."/>
            <person name="Hu X."/>
            <person name="Ji K."/>
            <person name="Xiang X."/>
            <person name="Song Q."/>
            <person name="Yuan D."/>
            <person name="Jin S."/>
            <person name="Zhang L."/>
        </authorList>
    </citation>
    <scope>NUCLEOTIDE SEQUENCE [LARGE SCALE GENOMIC DNA]</scope>
    <source>
        <strain evidence="1">SQ_2022a</strain>
    </source>
</reference>
<protein>
    <submittedName>
        <fullName evidence="1">Uncharacterized protein</fullName>
    </submittedName>
</protein>
<comment type="caution">
    <text evidence="1">The sequence shown here is derived from an EMBL/GenBank/DDBJ whole genome shotgun (WGS) entry which is preliminary data.</text>
</comment>
<dbReference type="Proteomes" id="UP001060215">
    <property type="component" value="Chromosome 2"/>
</dbReference>
<gene>
    <name evidence="1" type="ORF">LOK49_LG04G01156</name>
</gene>
<sequence>MEALTITRHSAYSFDDSMEILSSDEEDDDQEGHPNTEQPPSEFMNMPTISFPKKLLQKIRKPWESALIIKLLGKSIGYNILCTQVIMDHYLIVRKWEPNFKPSEAFETTTTIWVQFPELSIEYYQDKVLFAIAKTSGKPLKID</sequence>
<proteinExistence type="predicted"/>
<accession>A0ACC0I3K3</accession>
<keyword evidence="2" id="KW-1185">Reference proteome</keyword>
<evidence type="ECO:0000313" key="1">
    <source>
        <dbReference type="EMBL" id="KAI8019823.1"/>
    </source>
</evidence>